<evidence type="ECO:0000313" key="2">
    <source>
        <dbReference type="EMBL" id="KMQ88981.1"/>
    </source>
</evidence>
<dbReference type="GO" id="GO:0003676">
    <property type="term" value="F:nucleic acid binding"/>
    <property type="evidence" value="ECO:0007669"/>
    <property type="project" value="InterPro"/>
</dbReference>
<organism evidence="2 3">
    <name type="scientific">Lasius niger</name>
    <name type="common">Black garden ant</name>
    <dbReference type="NCBI Taxonomy" id="67767"/>
    <lineage>
        <taxon>Eukaryota</taxon>
        <taxon>Metazoa</taxon>
        <taxon>Ecdysozoa</taxon>
        <taxon>Arthropoda</taxon>
        <taxon>Hexapoda</taxon>
        <taxon>Insecta</taxon>
        <taxon>Pterygota</taxon>
        <taxon>Neoptera</taxon>
        <taxon>Endopterygota</taxon>
        <taxon>Hymenoptera</taxon>
        <taxon>Apocrita</taxon>
        <taxon>Aculeata</taxon>
        <taxon>Formicoidea</taxon>
        <taxon>Formicidae</taxon>
        <taxon>Formicinae</taxon>
        <taxon>Lasius</taxon>
        <taxon>Lasius</taxon>
    </lineage>
</organism>
<evidence type="ECO:0000313" key="3">
    <source>
        <dbReference type="Proteomes" id="UP000036403"/>
    </source>
</evidence>
<name>A0A0J7KFJ0_LASNI</name>
<accession>A0A0J7KFJ0</accession>
<protein>
    <recommendedName>
        <fullName evidence="4">Integrase catalytic domain-containing protein</fullName>
    </recommendedName>
</protein>
<dbReference type="Proteomes" id="UP000036403">
    <property type="component" value="Unassembled WGS sequence"/>
</dbReference>
<evidence type="ECO:0008006" key="4">
    <source>
        <dbReference type="Google" id="ProtNLM"/>
    </source>
</evidence>
<comment type="caution">
    <text evidence="2">The sequence shown here is derived from an EMBL/GenBank/DDBJ whole genome shotgun (WGS) entry which is preliminary data.</text>
</comment>
<gene>
    <name evidence="2" type="ORF">RF55_11450</name>
</gene>
<dbReference type="InterPro" id="IPR012337">
    <property type="entry name" value="RNaseH-like_sf"/>
</dbReference>
<dbReference type="STRING" id="67767.A0A0J7KFJ0"/>
<sequence length="408" mass="46693">MGAIRAMGCAVHHWDPLLLHLLVSLRSFLLEEHEPWKILTYTPQLLDRTKNILLALQDLLPNGAWRFVPGKENPADCASRGLTPDNLAQHELWWRGPSWLSEPQSSWPSFGFKSALDADLEERPGNVMVAAARQTPYWELLDRFISCLCKIPQSSRLKHPLTPMELEQSRKFWIQIVQQAWFSYEIGVISKKKQLPKSNSLVRLTPFLDQEAIHIEVVTNYTTNAFIATYKRFMGRRGICASLQSDCGTNFVGADAELRRQFESSPGELHHHASLLANDNTIWRFNPPSAPHFGGKWEAAMKSTKYHLQRVLKDTVLTYKKITTITVQIEAVLNSRPLCPLSDDASDHSALTSGHFLIGEAPTAILKPNLLVKKTSRLTRWQMLRQKVDHFWSRWTSECLQRYQAVYK</sequence>
<dbReference type="Gene3D" id="3.30.420.10">
    <property type="entry name" value="Ribonuclease H-like superfamily/Ribonuclease H"/>
    <property type="match status" value="1"/>
</dbReference>
<dbReference type="InterPro" id="IPR036397">
    <property type="entry name" value="RNaseH_sf"/>
</dbReference>
<evidence type="ECO:0000256" key="1">
    <source>
        <dbReference type="SAM" id="SignalP"/>
    </source>
</evidence>
<dbReference type="PANTHER" id="PTHR47331">
    <property type="entry name" value="PHD-TYPE DOMAIN-CONTAINING PROTEIN"/>
    <property type="match status" value="1"/>
</dbReference>
<reference evidence="2 3" key="1">
    <citation type="submission" date="2015-04" db="EMBL/GenBank/DDBJ databases">
        <title>Lasius niger genome sequencing.</title>
        <authorList>
            <person name="Konorov E.A."/>
            <person name="Nikitin M.A."/>
            <person name="Kirill M.V."/>
            <person name="Chang P."/>
        </authorList>
    </citation>
    <scope>NUCLEOTIDE SEQUENCE [LARGE SCALE GENOMIC DNA]</scope>
    <source>
        <tissue evidence="2">Whole</tissue>
    </source>
</reference>
<feature type="signal peptide" evidence="1">
    <location>
        <begin position="1"/>
        <end position="27"/>
    </location>
</feature>
<keyword evidence="1" id="KW-0732">Signal</keyword>
<dbReference type="SUPFAM" id="SSF53098">
    <property type="entry name" value="Ribonuclease H-like"/>
    <property type="match status" value="1"/>
</dbReference>
<dbReference type="PANTHER" id="PTHR47331:SF1">
    <property type="entry name" value="GAG-LIKE PROTEIN"/>
    <property type="match status" value="1"/>
</dbReference>
<dbReference type="OrthoDB" id="8057024at2759"/>
<dbReference type="AlphaFoldDB" id="A0A0J7KFJ0"/>
<proteinExistence type="predicted"/>
<keyword evidence="3" id="KW-1185">Reference proteome</keyword>
<feature type="chain" id="PRO_5005290226" description="Integrase catalytic domain-containing protein" evidence="1">
    <location>
        <begin position="28"/>
        <end position="408"/>
    </location>
</feature>
<dbReference type="EMBL" id="LBMM01008319">
    <property type="protein sequence ID" value="KMQ88981.1"/>
    <property type="molecule type" value="Genomic_DNA"/>
</dbReference>
<dbReference type="PaxDb" id="67767-A0A0J7KFJ0"/>